<evidence type="ECO:0008006" key="9">
    <source>
        <dbReference type="Google" id="ProtNLM"/>
    </source>
</evidence>
<evidence type="ECO:0000256" key="5">
    <source>
        <dbReference type="ARBA" id="ARBA00023136"/>
    </source>
</evidence>
<dbReference type="Pfam" id="PF01810">
    <property type="entry name" value="LysE"/>
    <property type="match status" value="1"/>
</dbReference>
<feature type="transmembrane region" description="Helical" evidence="6">
    <location>
        <begin position="16"/>
        <end position="42"/>
    </location>
</feature>
<evidence type="ECO:0000256" key="1">
    <source>
        <dbReference type="ARBA" id="ARBA00004651"/>
    </source>
</evidence>
<sequence>MCHGRVRETRRVLVEILLSAGAGVVAGLGVAMPLGAIGALLLREGLVNGFRVAASAATGVAIVDTAYCAVAALVGATFAPLVESHRGAFLIVSGLVILAIGVRLLVMAVRRRTAQAAAAEPTDPFAAFLRFVGLTAINPLTLLYFVALAGAITTHSTWPIGPVVFVVAVGASSLAWQFVLATVGSLFGRSLSARATEIIGIVASILIVALGGMVAVSGVTLG</sequence>
<dbReference type="AlphaFoldDB" id="A0A917PVF2"/>
<organism evidence="7 8">
    <name type="scientific">Agromyces bauzanensis</name>
    <dbReference type="NCBI Taxonomy" id="1308924"/>
    <lineage>
        <taxon>Bacteria</taxon>
        <taxon>Bacillati</taxon>
        <taxon>Actinomycetota</taxon>
        <taxon>Actinomycetes</taxon>
        <taxon>Micrococcales</taxon>
        <taxon>Microbacteriaceae</taxon>
        <taxon>Agromyces</taxon>
    </lineage>
</organism>
<dbReference type="PANTHER" id="PTHR30086:SF20">
    <property type="entry name" value="ARGININE EXPORTER PROTEIN ARGO-RELATED"/>
    <property type="match status" value="1"/>
</dbReference>
<accession>A0A917PVF2</accession>
<feature type="transmembrane region" description="Helical" evidence="6">
    <location>
        <begin position="199"/>
        <end position="221"/>
    </location>
</feature>
<dbReference type="GO" id="GO:0015171">
    <property type="term" value="F:amino acid transmembrane transporter activity"/>
    <property type="evidence" value="ECO:0007669"/>
    <property type="project" value="TreeGrafter"/>
</dbReference>
<feature type="transmembrane region" description="Helical" evidence="6">
    <location>
        <begin position="127"/>
        <end position="152"/>
    </location>
</feature>
<name>A0A917PVF2_9MICO</name>
<keyword evidence="2" id="KW-1003">Cell membrane</keyword>
<evidence type="ECO:0000256" key="6">
    <source>
        <dbReference type="SAM" id="Phobius"/>
    </source>
</evidence>
<dbReference type="EMBL" id="BMMD01000036">
    <property type="protein sequence ID" value="GGJ93715.1"/>
    <property type="molecule type" value="Genomic_DNA"/>
</dbReference>
<evidence type="ECO:0000313" key="8">
    <source>
        <dbReference type="Proteomes" id="UP000636956"/>
    </source>
</evidence>
<proteinExistence type="predicted"/>
<keyword evidence="5 6" id="KW-0472">Membrane</keyword>
<comment type="subcellular location">
    <subcellularLocation>
        <location evidence="1">Cell membrane</location>
        <topology evidence="1">Multi-pass membrane protein</topology>
    </subcellularLocation>
</comment>
<dbReference type="GO" id="GO:0005886">
    <property type="term" value="C:plasma membrane"/>
    <property type="evidence" value="ECO:0007669"/>
    <property type="project" value="UniProtKB-SubCell"/>
</dbReference>
<evidence type="ECO:0000313" key="7">
    <source>
        <dbReference type="EMBL" id="GGJ93715.1"/>
    </source>
</evidence>
<reference evidence="7" key="1">
    <citation type="journal article" date="2014" name="Int. J. Syst. Evol. Microbiol.">
        <title>Complete genome sequence of Corynebacterium casei LMG S-19264T (=DSM 44701T), isolated from a smear-ripened cheese.</title>
        <authorList>
            <consortium name="US DOE Joint Genome Institute (JGI-PGF)"/>
            <person name="Walter F."/>
            <person name="Albersmeier A."/>
            <person name="Kalinowski J."/>
            <person name="Ruckert C."/>
        </authorList>
    </citation>
    <scope>NUCLEOTIDE SEQUENCE</scope>
    <source>
        <strain evidence="7">CGMCC 1.8984</strain>
    </source>
</reference>
<keyword evidence="8" id="KW-1185">Reference proteome</keyword>
<dbReference type="InterPro" id="IPR001123">
    <property type="entry name" value="LeuE-type"/>
</dbReference>
<dbReference type="Proteomes" id="UP000636956">
    <property type="component" value="Unassembled WGS sequence"/>
</dbReference>
<evidence type="ECO:0000256" key="4">
    <source>
        <dbReference type="ARBA" id="ARBA00022989"/>
    </source>
</evidence>
<evidence type="ECO:0000256" key="2">
    <source>
        <dbReference type="ARBA" id="ARBA00022475"/>
    </source>
</evidence>
<reference evidence="7" key="2">
    <citation type="submission" date="2020-09" db="EMBL/GenBank/DDBJ databases">
        <authorList>
            <person name="Sun Q."/>
            <person name="Zhou Y."/>
        </authorList>
    </citation>
    <scope>NUCLEOTIDE SEQUENCE</scope>
    <source>
        <strain evidence="7">CGMCC 1.8984</strain>
    </source>
</reference>
<gene>
    <name evidence="7" type="ORF">GCM10011372_35200</name>
</gene>
<feature type="transmembrane region" description="Helical" evidence="6">
    <location>
        <begin position="164"/>
        <end position="187"/>
    </location>
</feature>
<feature type="transmembrane region" description="Helical" evidence="6">
    <location>
        <begin position="54"/>
        <end position="81"/>
    </location>
</feature>
<comment type="caution">
    <text evidence="7">The sequence shown here is derived from an EMBL/GenBank/DDBJ whole genome shotgun (WGS) entry which is preliminary data.</text>
</comment>
<feature type="transmembrane region" description="Helical" evidence="6">
    <location>
        <begin position="87"/>
        <end position="106"/>
    </location>
</feature>
<dbReference type="PANTHER" id="PTHR30086">
    <property type="entry name" value="ARGININE EXPORTER PROTEIN ARGO"/>
    <property type="match status" value="1"/>
</dbReference>
<protein>
    <recommendedName>
        <fullName evidence="9">Lysine transporter LysE</fullName>
    </recommendedName>
</protein>
<keyword evidence="4 6" id="KW-1133">Transmembrane helix</keyword>
<keyword evidence="3 6" id="KW-0812">Transmembrane</keyword>
<evidence type="ECO:0000256" key="3">
    <source>
        <dbReference type="ARBA" id="ARBA00022692"/>
    </source>
</evidence>